<dbReference type="HOGENOM" id="CLU_002220_3_2_1"/>
<keyword evidence="2" id="KW-0597">Phosphoprotein</keyword>
<proteinExistence type="predicted"/>
<evidence type="ECO:0000256" key="2">
    <source>
        <dbReference type="ARBA" id="ARBA00022553"/>
    </source>
</evidence>
<dbReference type="STRING" id="930990.A0A067NBB4"/>
<dbReference type="OrthoDB" id="429813at2759"/>
<dbReference type="EMBL" id="KL198016">
    <property type="protein sequence ID" value="KDQ21392.1"/>
    <property type="molecule type" value="Genomic_DNA"/>
</dbReference>
<sequence>MTFAYPVPPTKQAANSATFITPPIDGSMSIPQMIDFHLANNPNHPVFRFATSGSSEAPFEEFLWRNVGQAMHRAARLAQARILGTPSNHTNSTTTPVIAAFASVELVHFSTFMYGVSRGGYLVHLISPQLSPAVIAHLFLKTDVTHVFVDESFRGLVKSVVDELQKAEAAIIPVVLDFPAVDDLFVRDDHQFEALPPIKSIELDSAAIILDSSGTTSLPKPIYITHRRLVEWSRVIWHGDRDLCGEVVGMQSALPFYVWGNFCIISALTGGYICAVRSPFGKPPPMTPERFIGEVAVTQCTILVSAPPSMLEAWANDPSALATLSKLKAVVFGGVFLREDVGAALSANAVPLTPIYGLTEAGCLSTYIPYPAEWDFFEFSSQIPTYLKPVENQAGLFEVFLLSSSVWSPQVLNTEINGKPAYATKDLVAQHPTNPNKYKIVGRLNDQLVFATGMKLNPLAVELQVKASPLVKSALVFGEGRATIGILIEPVGLVDNADPEALSAFREAIWKTIDNANETLIIYGHIRIAKEMVLVTSPSKPFLYTDKGSVKRPLVLKLYAEEIEAAYAAGNLP</sequence>
<feature type="domain" description="AMP-dependent synthetase/ligase" evidence="3">
    <location>
        <begin position="106"/>
        <end position="372"/>
    </location>
</feature>
<dbReference type="SUPFAM" id="SSF56801">
    <property type="entry name" value="Acetyl-CoA synthetase-like"/>
    <property type="match status" value="1"/>
</dbReference>
<name>A0A067NBB4_BOTB1</name>
<protein>
    <recommendedName>
        <fullName evidence="3">AMP-dependent synthetase/ligase domain-containing protein</fullName>
    </recommendedName>
</protein>
<dbReference type="InterPro" id="IPR020845">
    <property type="entry name" value="AMP-binding_CS"/>
</dbReference>
<evidence type="ECO:0000259" key="3">
    <source>
        <dbReference type="Pfam" id="PF00501"/>
    </source>
</evidence>
<dbReference type="PANTHER" id="PTHR43439:SF2">
    <property type="entry name" value="ENZYME, PUTATIVE (JCVI)-RELATED"/>
    <property type="match status" value="1"/>
</dbReference>
<dbReference type="Pfam" id="PF00501">
    <property type="entry name" value="AMP-binding"/>
    <property type="match status" value="1"/>
</dbReference>
<evidence type="ECO:0000256" key="1">
    <source>
        <dbReference type="ARBA" id="ARBA00022450"/>
    </source>
</evidence>
<organism evidence="4 5">
    <name type="scientific">Botryobasidium botryosum (strain FD-172 SS1)</name>
    <dbReference type="NCBI Taxonomy" id="930990"/>
    <lineage>
        <taxon>Eukaryota</taxon>
        <taxon>Fungi</taxon>
        <taxon>Dikarya</taxon>
        <taxon>Basidiomycota</taxon>
        <taxon>Agaricomycotina</taxon>
        <taxon>Agaricomycetes</taxon>
        <taxon>Cantharellales</taxon>
        <taxon>Botryobasidiaceae</taxon>
        <taxon>Botryobasidium</taxon>
    </lineage>
</organism>
<dbReference type="InParanoid" id="A0A067NBB4"/>
<dbReference type="InterPro" id="IPR000873">
    <property type="entry name" value="AMP-dep_synth/lig_dom"/>
</dbReference>
<dbReference type="InterPro" id="IPR042099">
    <property type="entry name" value="ANL_N_sf"/>
</dbReference>
<dbReference type="AlphaFoldDB" id="A0A067NBB4"/>
<gene>
    <name evidence="4" type="ORF">BOTBODRAFT_61102</name>
</gene>
<reference evidence="5" key="1">
    <citation type="journal article" date="2014" name="Proc. Natl. Acad. Sci. U.S.A.">
        <title>Extensive sampling of basidiomycete genomes demonstrates inadequacy of the white-rot/brown-rot paradigm for wood decay fungi.</title>
        <authorList>
            <person name="Riley R."/>
            <person name="Salamov A.A."/>
            <person name="Brown D.W."/>
            <person name="Nagy L.G."/>
            <person name="Floudas D."/>
            <person name="Held B.W."/>
            <person name="Levasseur A."/>
            <person name="Lombard V."/>
            <person name="Morin E."/>
            <person name="Otillar R."/>
            <person name="Lindquist E.A."/>
            <person name="Sun H."/>
            <person name="LaButti K.M."/>
            <person name="Schmutz J."/>
            <person name="Jabbour D."/>
            <person name="Luo H."/>
            <person name="Baker S.E."/>
            <person name="Pisabarro A.G."/>
            <person name="Walton J.D."/>
            <person name="Blanchette R.A."/>
            <person name="Henrissat B."/>
            <person name="Martin F."/>
            <person name="Cullen D."/>
            <person name="Hibbett D.S."/>
            <person name="Grigoriev I.V."/>
        </authorList>
    </citation>
    <scope>NUCLEOTIDE SEQUENCE [LARGE SCALE GENOMIC DNA]</scope>
    <source>
        <strain evidence="5">FD-172 SS1</strain>
    </source>
</reference>
<accession>A0A067NBB4</accession>
<dbReference type="PROSITE" id="PS00455">
    <property type="entry name" value="AMP_BINDING"/>
    <property type="match status" value="1"/>
</dbReference>
<dbReference type="Pfam" id="PF23562">
    <property type="entry name" value="AMP-binding_C_3"/>
    <property type="match status" value="1"/>
</dbReference>
<dbReference type="Gene3D" id="3.40.50.12780">
    <property type="entry name" value="N-terminal domain of ligase-like"/>
    <property type="match status" value="1"/>
</dbReference>
<dbReference type="InterPro" id="IPR051414">
    <property type="entry name" value="Adenylate-forming_Reductase"/>
</dbReference>
<dbReference type="PANTHER" id="PTHR43439">
    <property type="entry name" value="PHENYLACETATE-COENZYME A LIGASE"/>
    <property type="match status" value="1"/>
</dbReference>
<dbReference type="Proteomes" id="UP000027195">
    <property type="component" value="Unassembled WGS sequence"/>
</dbReference>
<keyword evidence="5" id="KW-1185">Reference proteome</keyword>
<evidence type="ECO:0000313" key="4">
    <source>
        <dbReference type="EMBL" id="KDQ21392.1"/>
    </source>
</evidence>
<evidence type="ECO:0000313" key="5">
    <source>
        <dbReference type="Proteomes" id="UP000027195"/>
    </source>
</evidence>
<keyword evidence="1" id="KW-0596">Phosphopantetheine</keyword>